<dbReference type="AlphaFoldDB" id="A0A5J6N1U6"/>
<organism evidence="6 7">
    <name type="scientific">Hypericibacter adhaerens</name>
    <dbReference type="NCBI Taxonomy" id="2602016"/>
    <lineage>
        <taxon>Bacteria</taxon>
        <taxon>Pseudomonadati</taxon>
        <taxon>Pseudomonadota</taxon>
        <taxon>Alphaproteobacteria</taxon>
        <taxon>Rhodospirillales</taxon>
        <taxon>Dongiaceae</taxon>
        <taxon>Hypericibacter</taxon>
    </lineage>
</organism>
<evidence type="ECO:0000256" key="2">
    <source>
        <dbReference type="ARBA" id="ARBA00022603"/>
    </source>
</evidence>
<gene>
    <name evidence="6" type="ORF">FRZ61_34150</name>
</gene>
<evidence type="ECO:0000256" key="3">
    <source>
        <dbReference type="ARBA" id="ARBA00022679"/>
    </source>
</evidence>
<evidence type="ECO:0000313" key="6">
    <source>
        <dbReference type="EMBL" id="QEX23477.1"/>
    </source>
</evidence>
<dbReference type="EC" id="2.1.1.-" evidence="4"/>
<comment type="similarity">
    <text evidence="1 4">Belongs to the trimethylamine methyltransferase family.</text>
</comment>
<dbReference type="InterPro" id="IPR038601">
    <property type="entry name" value="MttB-like_sf"/>
</dbReference>
<dbReference type="GO" id="GO:0032259">
    <property type="term" value="P:methylation"/>
    <property type="evidence" value="ECO:0007669"/>
    <property type="project" value="UniProtKB-KW"/>
</dbReference>
<evidence type="ECO:0000313" key="7">
    <source>
        <dbReference type="Proteomes" id="UP000325797"/>
    </source>
</evidence>
<dbReference type="Pfam" id="PF06253">
    <property type="entry name" value="MTTB"/>
    <property type="match status" value="1"/>
</dbReference>
<protein>
    <recommendedName>
        <fullName evidence="4">Methyltransferase</fullName>
        <ecNumber evidence="4">2.1.1.-</ecNumber>
    </recommendedName>
</protein>
<dbReference type="KEGG" id="hadh:FRZ61_34150"/>
<sequence>MPLEYHAPVHANSREPAMTERPSRRSGGRDARIAARQAADASRVVRPGLQGGQYRPLSDRDVERIHETALDVLAEIGVADAPPALQSLALERGCKLDPAGRLLFPRMLVEDVIAKAAREFWVYGRTDSRYDVHVGGQRVHFTTAGEAVTVLDLKQRRFRPSTLLDLYDFARLVDRLEHIHQFGQTIVATEIDDPLAHAASIAYACLAGTAKTFGISIGQAENVAPIVDLFDMALGGEGKFTRRPFAVIGCCPIVSPLRFAEDSTAVLMETTRLGLIGDVAIAAQAGATAPAALAGTLVQTVAETLATVMVVNLVRPGHPTTFGIWPFVSDLRTGSFTGGGGEEAILSAAAMQIARYYDLPASVGAGMTDSKLPDNQAGFEKGVSVAMAALAGGNYVCECAGMLASLMGCSFEAMVIDNDMLGMVQRSLRGIEVNDETLSLDAIRQAVDGQGHFLGSDQTLELMQTEYLYPEIADRRSASVWAESGGRDVLEAAHERVHEILGSHYPNYLDTKTDAAIRDRFPIRLAPADMRAACGRW</sequence>
<dbReference type="PIRSF" id="PIRSF037567">
    <property type="entry name" value="MTTB_MeTrfase"/>
    <property type="match status" value="1"/>
</dbReference>
<keyword evidence="2 6" id="KW-0489">Methyltransferase</keyword>
<proteinExistence type="inferred from homology"/>
<keyword evidence="7" id="KW-1185">Reference proteome</keyword>
<reference evidence="6 7" key="1">
    <citation type="submission" date="2019-08" db="EMBL/GenBank/DDBJ databases">
        <title>Hyperibacter terrae gen. nov., sp. nov. and Hyperibacter viscosus sp. nov., two new members in the family Rhodospirillaceae isolated from the rhizosphere of Hypericum perforatum.</title>
        <authorList>
            <person name="Noviana Z."/>
        </authorList>
    </citation>
    <scope>NUCLEOTIDE SEQUENCE [LARGE SCALE GENOMIC DNA]</scope>
    <source>
        <strain evidence="6 7">R5959</strain>
    </source>
</reference>
<evidence type="ECO:0000256" key="4">
    <source>
        <dbReference type="PIRNR" id="PIRNR037567"/>
    </source>
</evidence>
<dbReference type="InterPro" id="IPR010426">
    <property type="entry name" value="MTTB_MeTrfase"/>
</dbReference>
<accession>A0A5J6N1U6</accession>
<feature type="compositionally biased region" description="Basic and acidic residues" evidence="5">
    <location>
        <begin position="17"/>
        <end position="33"/>
    </location>
</feature>
<name>A0A5J6N1U6_9PROT</name>
<dbReference type="GO" id="GO:0008168">
    <property type="term" value="F:methyltransferase activity"/>
    <property type="evidence" value="ECO:0007669"/>
    <property type="project" value="UniProtKB-KW"/>
</dbReference>
<dbReference type="GO" id="GO:0015948">
    <property type="term" value="P:methanogenesis"/>
    <property type="evidence" value="ECO:0007669"/>
    <property type="project" value="UniProtKB-UniRule"/>
</dbReference>
<dbReference type="EMBL" id="CP042582">
    <property type="protein sequence ID" value="QEX23477.1"/>
    <property type="molecule type" value="Genomic_DNA"/>
</dbReference>
<dbReference type="Gene3D" id="3.20.20.480">
    <property type="entry name" value="Trimethylamine methyltransferase-like"/>
    <property type="match status" value="1"/>
</dbReference>
<evidence type="ECO:0000256" key="5">
    <source>
        <dbReference type="SAM" id="MobiDB-lite"/>
    </source>
</evidence>
<dbReference type="Proteomes" id="UP000325797">
    <property type="component" value="Chromosome"/>
</dbReference>
<evidence type="ECO:0000256" key="1">
    <source>
        <dbReference type="ARBA" id="ARBA00007137"/>
    </source>
</evidence>
<feature type="region of interest" description="Disordered" evidence="5">
    <location>
        <begin position="1"/>
        <end position="33"/>
    </location>
</feature>
<keyword evidence="3 4" id="KW-0808">Transferase</keyword>